<feature type="compositionally biased region" description="Polar residues" evidence="1">
    <location>
        <begin position="785"/>
        <end position="807"/>
    </location>
</feature>
<feature type="compositionally biased region" description="Pro residues" evidence="1">
    <location>
        <begin position="125"/>
        <end position="135"/>
    </location>
</feature>
<dbReference type="GeneID" id="62156223"/>
<keyword evidence="4" id="KW-1185">Reference proteome</keyword>
<dbReference type="InterPro" id="IPR013083">
    <property type="entry name" value="Znf_RING/FYVE/PHD"/>
</dbReference>
<evidence type="ECO:0000256" key="1">
    <source>
        <dbReference type="SAM" id="MobiDB-lite"/>
    </source>
</evidence>
<dbReference type="RefSeq" id="XP_038751854.1">
    <property type="nucleotide sequence ID" value="XM_038883149.1"/>
</dbReference>
<feature type="compositionally biased region" description="Polar residues" evidence="1">
    <location>
        <begin position="817"/>
        <end position="832"/>
    </location>
</feature>
<dbReference type="Gene3D" id="3.30.40.10">
    <property type="entry name" value="Zinc/RING finger domain, C3HC4 (zinc finger)"/>
    <property type="match status" value="1"/>
</dbReference>
<evidence type="ECO:0000313" key="4">
    <source>
        <dbReference type="Proteomes" id="UP000781932"/>
    </source>
</evidence>
<feature type="region of interest" description="Disordered" evidence="1">
    <location>
        <begin position="40"/>
        <end position="100"/>
    </location>
</feature>
<organism evidence="3 4">
    <name type="scientific">Colletotrichum karsti</name>
    <dbReference type="NCBI Taxonomy" id="1095194"/>
    <lineage>
        <taxon>Eukaryota</taxon>
        <taxon>Fungi</taxon>
        <taxon>Dikarya</taxon>
        <taxon>Ascomycota</taxon>
        <taxon>Pezizomycotina</taxon>
        <taxon>Sordariomycetes</taxon>
        <taxon>Hypocreomycetidae</taxon>
        <taxon>Glomerellales</taxon>
        <taxon>Glomerellaceae</taxon>
        <taxon>Colletotrichum</taxon>
        <taxon>Colletotrichum boninense species complex</taxon>
    </lineage>
</organism>
<feature type="region of interest" description="Disordered" evidence="1">
    <location>
        <begin position="121"/>
        <end position="173"/>
    </location>
</feature>
<feature type="compositionally biased region" description="Polar residues" evidence="1">
    <location>
        <begin position="1250"/>
        <end position="1260"/>
    </location>
</feature>
<dbReference type="PANTHER" id="PTHR10782:SF4">
    <property type="entry name" value="TONALLI, ISOFORM E"/>
    <property type="match status" value="1"/>
</dbReference>
<feature type="compositionally biased region" description="Polar residues" evidence="1">
    <location>
        <begin position="316"/>
        <end position="328"/>
    </location>
</feature>
<dbReference type="GO" id="GO:0016925">
    <property type="term" value="P:protein sumoylation"/>
    <property type="evidence" value="ECO:0007669"/>
    <property type="project" value="TreeGrafter"/>
</dbReference>
<proteinExistence type="predicted"/>
<feature type="compositionally biased region" description="Acidic residues" evidence="1">
    <location>
        <begin position="1229"/>
        <end position="1240"/>
    </location>
</feature>
<feature type="compositionally biased region" description="Low complexity" evidence="1">
    <location>
        <begin position="758"/>
        <end position="784"/>
    </location>
</feature>
<dbReference type="EMBL" id="JAATWM020000001">
    <property type="protein sequence ID" value="KAF9882393.1"/>
    <property type="molecule type" value="Genomic_DNA"/>
</dbReference>
<feature type="compositionally biased region" description="Polar residues" evidence="1">
    <location>
        <begin position="273"/>
        <end position="292"/>
    </location>
</feature>
<feature type="region of interest" description="Disordered" evidence="1">
    <location>
        <begin position="755"/>
        <end position="847"/>
    </location>
</feature>
<dbReference type="Proteomes" id="UP000781932">
    <property type="component" value="Unassembled WGS sequence"/>
</dbReference>
<feature type="compositionally biased region" description="Low complexity" evidence="1">
    <location>
        <begin position="293"/>
        <end position="315"/>
    </location>
</feature>
<feature type="region of interest" description="Disordered" evidence="1">
    <location>
        <begin position="232"/>
        <end position="329"/>
    </location>
</feature>
<dbReference type="InterPro" id="IPR057847">
    <property type="entry name" value="ZMIZ1/ZMIZ2_GBD-like"/>
</dbReference>
<dbReference type="PANTHER" id="PTHR10782">
    <property type="entry name" value="ZINC FINGER MIZ DOMAIN-CONTAINING PROTEIN"/>
    <property type="match status" value="1"/>
</dbReference>
<name>A0A9P6IGH2_9PEZI</name>
<feature type="region of interest" description="Disordered" evidence="1">
    <location>
        <begin position="1222"/>
        <end position="1272"/>
    </location>
</feature>
<accession>A0A9P6IGH2</accession>
<dbReference type="GO" id="GO:0061665">
    <property type="term" value="F:SUMO ligase activity"/>
    <property type="evidence" value="ECO:0007669"/>
    <property type="project" value="TreeGrafter"/>
</dbReference>
<protein>
    <submittedName>
        <fullName evidence="3">Miz zinc finger protein</fullName>
    </submittedName>
</protein>
<reference evidence="3" key="1">
    <citation type="submission" date="2020-03" db="EMBL/GenBank/DDBJ databases">
        <authorList>
            <person name="He L."/>
        </authorList>
    </citation>
    <scope>NUCLEOTIDE SEQUENCE</scope>
    <source>
        <strain evidence="3">CkLH20</strain>
    </source>
</reference>
<gene>
    <name evidence="3" type="ORF">CkaCkLH20_00429</name>
</gene>
<sequence>MHRQGAQQNAMGNFLSGPHVAASNQTLNAWIGGRQPAWMTSQAATGPHHGSAPAGNTPSGSSGRARRPPSRSQRTPAQNAPDLSRLNHGNIPVPLETPTDAIHQTSAVVPELGKQTLDSAAALPSPAPTDQPSPPTAASIQPQTSVTDSSVTNPAQYQNPPFDQQPDIAAVGSGGTFTQGAAIIGQPLQSYGVLEASMPAESGQASALDSHTAARFALTEEDVRAVQAALDNASPSPPATAVNQIPSHQGSETPQRPPVPAVASMPELHPNRSHNSTPTAVQNTPVSSSTTHQPLVQPVSSTVQPPVGQPAAAPQNTGPSTSNQDNAGTQETVTQTTNTFNLRCLRQDVMTQKLNDIATKCGAPRLPADNTTGPRLKLLKDAVDVGDYFYLTLHQLLCVWSFSKPFVLHHLSEDPQVVESAMKIVQNTLRKNENMPQPIVMHLANFPESPQSGLWACEPYQRHIRSVAAFLRCLHNQWNTILIPSFKPQTGRGYPILAAELRYQLRLQSPVLEPVLFTVTRRHLGVPDGPVAEQMHQLFQSDQKFDYTRMSEQDQTNLRDTMIARYKQLVLESRGILSPTTMSNSPSVPNPPMGMSPALARQQQMIHHARRLSACAGNSSAQLAARSPNQNTSTQGFDMYPSQAPNNLVSMQQQYTLRSNHPPFANGVMQNPMYQAMTRTPVNGGQFSQPLTPSGSPLYGNTQLPNMGRMVHPQGQMSPGLQAPPGGISVSMPMVASPTQPTAYPGVPNYVSTGFQGQRTSSTQQAYSQQALQAQQIRQGNQGISRQQGQTTMQSPLPNTASPQMYQMANAPPARSSPHQVQTSLPQVQASQIRPRASDTPTRPTVKERPALSGTLFRPRHHVVPLDQIPHSPYAYKAFTSALHQVDVRSPRRVPRELPLKDEVTARHYQSIKRLALGPVPTQPRYELHRLDLAVSNEDFDNLSTNRLPIGELVPVSQYFNGSLRYRLRLCQLPQGLTQTAVPESTWAVAPSYWPDHISIVVNGKPMKIRRKQHYSQHQPVELTAHLSRGMNTVSIGITPQPCAKKTPRMAYFMAVEVIETLVHQSLLDMVTQQGVIPAEITKKSLQKRLKSSEGVEDDDLTVVDSDLNVSVADPFTSTLFEIPVRGVECTHMECFDLATWLNTRPTKAMCTLHGEDCHLPCSGSDLGPEPSLVDRWKCPFCSGDARPCSLRVDQFMADIRTKLAADGLLRTKMVHVAADGSWRPKVEEETDDDETEDEANGPPAKRVKTGSSRTQTPATMNRAPIEIIELD</sequence>
<evidence type="ECO:0000259" key="2">
    <source>
        <dbReference type="Pfam" id="PF25527"/>
    </source>
</evidence>
<dbReference type="GO" id="GO:0000785">
    <property type="term" value="C:chromatin"/>
    <property type="evidence" value="ECO:0007669"/>
    <property type="project" value="TreeGrafter"/>
</dbReference>
<dbReference type="AlphaFoldDB" id="A0A9P6IGH2"/>
<feature type="compositionally biased region" description="Polar residues" evidence="1">
    <location>
        <begin position="140"/>
        <end position="162"/>
    </location>
</feature>
<dbReference type="OrthoDB" id="27975at2759"/>
<dbReference type="Pfam" id="PF25527">
    <property type="entry name" value="GBD-like_ZMIZ1_ZMIZ2"/>
    <property type="match status" value="1"/>
</dbReference>
<feature type="domain" description="ZMIZ1/ZMIZ2 GBD-like" evidence="2">
    <location>
        <begin position="994"/>
        <end position="1040"/>
    </location>
</feature>
<comment type="caution">
    <text evidence="3">The sequence shown here is derived from an EMBL/GenBank/DDBJ whole genome shotgun (WGS) entry which is preliminary data.</text>
</comment>
<reference evidence="3" key="2">
    <citation type="submission" date="2020-11" db="EMBL/GenBank/DDBJ databases">
        <title>Whole genome sequencing of Colletotrichum sp.</title>
        <authorList>
            <person name="Li H."/>
        </authorList>
    </citation>
    <scope>NUCLEOTIDE SEQUENCE</scope>
    <source>
        <strain evidence="3">CkLH20</strain>
    </source>
</reference>
<evidence type="ECO:0000313" key="3">
    <source>
        <dbReference type="EMBL" id="KAF9882393.1"/>
    </source>
</evidence>
<feature type="compositionally biased region" description="Polar residues" evidence="1">
    <location>
        <begin position="241"/>
        <end position="254"/>
    </location>
</feature>